<dbReference type="GeneID" id="111355444"/>
<evidence type="ECO:0000313" key="2">
    <source>
        <dbReference type="RefSeq" id="XP_022825099.1"/>
    </source>
</evidence>
<dbReference type="GO" id="GO:0005737">
    <property type="term" value="C:cytoplasm"/>
    <property type="evidence" value="ECO:0007669"/>
    <property type="project" value="TreeGrafter"/>
</dbReference>
<dbReference type="OrthoDB" id="2017782at2759"/>
<dbReference type="GO" id="GO:0005813">
    <property type="term" value="C:centrosome"/>
    <property type="evidence" value="ECO:0007669"/>
    <property type="project" value="TreeGrafter"/>
</dbReference>
<dbReference type="SMART" id="SM00028">
    <property type="entry name" value="TPR"/>
    <property type="match status" value="2"/>
</dbReference>
<dbReference type="InterPro" id="IPR019734">
    <property type="entry name" value="TPR_rpt"/>
</dbReference>
<sequence>MSILKNPAMRDQKSIELDEEFNNFMKKVGEVSNLVKDMASGDKVKAEAAKVLADQYLDGKVILDDDVKLKVKQNRTVINQKAFHNLGKKDEGEVDKESWMAEVSKDAEKRYQERKVRRERADTFKTQAIKAFRRHEYDRALSCYNKAIEQVRDDPMLYCDRALTKIKLEKFDTVFGDCDLALRLNENSFRARLYQAKAHKELEEWDKLEECRKQLDTMFPQHAELVHGYLDKEEAYDDAAESE</sequence>
<protein>
    <submittedName>
        <fullName evidence="2">Tetratricopeptide repeat protein 1</fullName>
    </submittedName>
</protein>
<evidence type="ECO:0000313" key="1">
    <source>
        <dbReference type="Proteomes" id="UP000301870"/>
    </source>
</evidence>
<organism evidence="1 2">
    <name type="scientific">Spodoptera litura</name>
    <name type="common">Asian cotton leafworm</name>
    <dbReference type="NCBI Taxonomy" id="69820"/>
    <lineage>
        <taxon>Eukaryota</taxon>
        <taxon>Metazoa</taxon>
        <taxon>Ecdysozoa</taxon>
        <taxon>Arthropoda</taxon>
        <taxon>Hexapoda</taxon>
        <taxon>Insecta</taxon>
        <taxon>Pterygota</taxon>
        <taxon>Neoptera</taxon>
        <taxon>Endopterygota</taxon>
        <taxon>Lepidoptera</taxon>
        <taxon>Glossata</taxon>
        <taxon>Ditrysia</taxon>
        <taxon>Noctuoidea</taxon>
        <taxon>Noctuidae</taxon>
        <taxon>Amphipyrinae</taxon>
        <taxon>Spodoptera</taxon>
    </lineage>
</organism>
<dbReference type="KEGG" id="sliu:111355444"/>
<dbReference type="InterPro" id="IPR043195">
    <property type="entry name" value="TTC12"/>
</dbReference>
<dbReference type="GO" id="GO:0007288">
    <property type="term" value="P:sperm axoneme assembly"/>
    <property type="evidence" value="ECO:0007669"/>
    <property type="project" value="TreeGrafter"/>
</dbReference>
<dbReference type="GO" id="GO:0070286">
    <property type="term" value="P:axonemal dynein complex assembly"/>
    <property type="evidence" value="ECO:0007669"/>
    <property type="project" value="TreeGrafter"/>
</dbReference>
<keyword evidence="1" id="KW-1185">Reference proteome</keyword>
<gene>
    <name evidence="2" type="primary">LOC111355444</name>
</gene>
<dbReference type="Gene3D" id="1.25.40.10">
    <property type="entry name" value="Tetratricopeptide repeat domain"/>
    <property type="match status" value="1"/>
</dbReference>
<dbReference type="SUPFAM" id="SSF48452">
    <property type="entry name" value="TPR-like"/>
    <property type="match status" value="1"/>
</dbReference>
<name>A0A9J7ECL1_SPOLT</name>
<accession>A0A9J7ECL1</accession>
<proteinExistence type="predicted"/>
<dbReference type="Proteomes" id="UP000301870">
    <property type="component" value="Chromosome 21"/>
</dbReference>
<dbReference type="RefSeq" id="XP_022825099.1">
    <property type="nucleotide sequence ID" value="XM_022969331.1"/>
</dbReference>
<dbReference type="PANTHER" id="PTHR46540:SF1">
    <property type="entry name" value="TETRATRICOPEPTIDE REPEAT PROTEIN 12"/>
    <property type="match status" value="1"/>
</dbReference>
<reference evidence="2" key="1">
    <citation type="submission" date="2025-08" db="UniProtKB">
        <authorList>
            <consortium name="RefSeq"/>
        </authorList>
    </citation>
    <scope>IDENTIFICATION</scope>
    <source>
        <strain evidence="2">Ishihara</strain>
        <tissue evidence="2">Whole body</tissue>
    </source>
</reference>
<dbReference type="AlphaFoldDB" id="A0A9J7ECL1"/>
<dbReference type="PANTHER" id="PTHR46540">
    <property type="entry name" value="TETRATRICOPEPTIDE REPEAT PROTEIN 12"/>
    <property type="match status" value="1"/>
</dbReference>
<dbReference type="InterPro" id="IPR011990">
    <property type="entry name" value="TPR-like_helical_dom_sf"/>
</dbReference>